<dbReference type="InterPro" id="IPR013762">
    <property type="entry name" value="Integrase-like_cat_sf"/>
</dbReference>
<dbReference type="InterPro" id="IPR011010">
    <property type="entry name" value="DNA_brk_join_enz"/>
</dbReference>
<evidence type="ECO:0008006" key="6">
    <source>
        <dbReference type="Google" id="ProtNLM"/>
    </source>
</evidence>
<organism evidence="4 5">
    <name type="scientific">Callosobruchus maculatus</name>
    <name type="common">Southern cowpea weevil</name>
    <name type="synonym">Pulse bruchid</name>
    <dbReference type="NCBI Taxonomy" id="64391"/>
    <lineage>
        <taxon>Eukaryota</taxon>
        <taxon>Metazoa</taxon>
        <taxon>Ecdysozoa</taxon>
        <taxon>Arthropoda</taxon>
        <taxon>Hexapoda</taxon>
        <taxon>Insecta</taxon>
        <taxon>Pterygota</taxon>
        <taxon>Neoptera</taxon>
        <taxon>Endopterygota</taxon>
        <taxon>Coleoptera</taxon>
        <taxon>Polyphaga</taxon>
        <taxon>Cucujiformia</taxon>
        <taxon>Chrysomeloidea</taxon>
        <taxon>Chrysomelidae</taxon>
        <taxon>Bruchinae</taxon>
        <taxon>Bruchini</taxon>
        <taxon>Callosobruchus</taxon>
    </lineage>
</organism>
<name>A0A653CZJ7_CALMS</name>
<dbReference type="EMBL" id="CAACVG010009444">
    <property type="protein sequence ID" value="VEN53297.1"/>
    <property type="molecule type" value="Genomic_DNA"/>
</dbReference>
<keyword evidence="2" id="KW-0233">DNA recombination</keyword>
<feature type="region of interest" description="Disordered" evidence="3">
    <location>
        <begin position="136"/>
        <end position="165"/>
    </location>
</feature>
<dbReference type="GO" id="GO:0015074">
    <property type="term" value="P:DNA integration"/>
    <property type="evidence" value="ECO:0007669"/>
    <property type="project" value="InterPro"/>
</dbReference>
<evidence type="ECO:0000256" key="1">
    <source>
        <dbReference type="ARBA" id="ARBA00023125"/>
    </source>
</evidence>
<evidence type="ECO:0000256" key="3">
    <source>
        <dbReference type="SAM" id="MobiDB-lite"/>
    </source>
</evidence>
<gene>
    <name evidence="4" type="ORF">CALMAC_LOCUS13143</name>
</gene>
<dbReference type="PANTHER" id="PTHR35617">
    <property type="entry name" value="PHAGE_INTEGRASE DOMAIN-CONTAINING PROTEIN"/>
    <property type="match status" value="1"/>
</dbReference>
<feature type="compositionally biased region" description="Basic and acidic residues" evidence="3">
    <location>
        <begin position="26"/>
        <end position="36"/>
    </location>
</feature>
<dbReference type="Proteomes" id="UP000410492">
    <property type="component" value="Unassembled WGS sequence"/>
</dbReference>
<accession>A0A653CZJ7</accession>
<sequence>MDLPPFRPSQRSLGIFAPVKLGGKSASRDGDQDHCLLRRLPPSPSESCYSQGTGRKGYSFSDESGMGSEFRKVNSFSCKGVCFSRPALEYDKEYGSSSTSQAEGSQTRSSDIVVKSLLELGDRKKDSRKIKLCSIPRSSWTPPHEGDAEGLPSSSRMETEESVSSSSTCLNGNALVAKPFESILGHLSSQPGCFHELRRIGERMGSTNRGKASKRSVDSGSVEVAHKHKGIDGHFPLGSAKFGHVEGKDSGRPVRQSDSGLLYQEARGHTISPPYQRSVSPLKILQTTGHNAYPPVFAREAQQHSGLFIPGQAFNRLEAIKQLGSPNFPKVGDSRDRPVWIQSFQGSKSICLKRHDGSRSRIYRCVQSSLEFQSCLDFPTASLDTQSPLPPQLRSGDLHFGGATMGEGLLETRSEEQSHCSSHPDSQCKSPPVGKPDGQASPTISQNIFGGMENTWWASTTRSWPEEDRSLLEKAWRKSTLKTYSSPWKQWLAWCAKIKSDPMQPEAGVLARYLSFLFRVKCFAPATIRVHKSVIVSLVDPVHGEALAASSLVRHMVKAIEVSYSSSMGPAKVIWDVSLLISWLKSEILDETSLYQVSRRLSLILLLASGRRIHDLTLLRMDNEYMTLGDGYVCFWPAFGSKTDRSSHRQSGWKLLKVGDKALDPVHWSSKLLEVSASRRAARENLFNLFITTRGKVGPASRAIIAGWVQSAFRSAGINFPPGSIRSAVASTRRKDHLPLDTILQCGNWAGEGNVFRYYFREIQPQETVEKTTLVSDNSFVPV</sequence>
<feature type="region of interest" description="Disordered" evidence="3">
    <location>
        <begin position="21"/>
        <end position="64"/>
    </location>
</feature>
<proteinExistence type="predicted"/>
<protein>
    <recommendedName>
        <fullName evidence="6">Tyr recombinase domain-containing protein</fullName>
    </recommendedName>
</protein>
<dbReference type="GO" id="GO:0006310">
    <property type="term" value="P:DNA recombination"/>
    <property type="evidence" value="ECO:0007669"/>
    <property type="project" value="UniProtKB-KW"/>
</dbReference>
<dbReference type="OrthoDB" id="6771932at2759"/>
<feature type="region of interest" description="Disordered" evidence="3">
    <location>
        <begin position="412"/>
        <end position="445"/>
    </location>
</feature>
<keyword evidence="1" id="KW-0238">DNA-binding</keyword>
<evidence type="ECO:0000313" key="4">
    <source>
        <dbReference type="EMBL" id="VEN53297.1"/>
    </source>
</evidence>
<dbReference type="GO" id="GO:0003677">
    <property type="term" value="F:DNA binding"/>
    <property type="evidence" value="ECO:0007669"/>
    <property type="project" value="UniProtKB-KW"/>
</dbReference>
<dbReference type="InterPro" id="IPR010998">
    <property type="entry name" value="Integrase_recombinase_N"/>
</dbReference>
<evidence type="ECO:0000313" key="5">
    <source>
        <dbReference type="Proteomes" id="UP000410492"/>
    </source>
</evidence>
<dbReference type="PANTHER" id="PTHR35617:SF3">
    <property type="entry name" value="CORE-BINDING (CB) DOMAIN-CONTAINING PROTEIN"/>
    <property type="match status" value="1"/>
</dbReference>
<keyword evidence="5" id="KW-1185">Reference proteome</keyword>
<feature type="compositionally biased region" description="Polar residues" evidence="3">
    <location>
        <begin position="419"/>
        <end position="429"/>
    </location>
</feature>
<dbReference type="AlphaFoldDB" id="A0A653CZJ7"/>
<reference evidence="4 5" key="1">
    <citation type="submission" date="2019-01" db="EMBL/GenBank/DDBJ databases">
        <authorList>
            <person name="Sayadi A."/>
        </authorList>
    </citation>
    <scope>NUCLEOTIDE SEQUENCE [LARGE SCALE GENOMIC DNA]</scope>
</reference>
<evidence type="ECO:0000256" key="2">
    <source>
        <dbReference type="ARBA" id="ARBA00023172"/>
    </source>
</evidence>
<dbReference type="SUPFAM" id="SSF47823">
    <property type="entry name" value="lambda integrase-like, N-terminal domain"/>
    <property type="match status" value="1"/>
</dbReference>
<dbReference type="Gene3D" id="1.10.150.130">
    <property type="match status" value="1"/>
</dbReference>
<dbReference type="Gene3D" id="1.10.443.10">
    <property type="entry name" value="Intergrase catalytic core"/>
    <property type="match status" value="1"/>
</dbReference>
<dbReference type="SUPFAM" id="SSF56349">
    <property type="entry name" value="DNA breaking-rejoining enzymes"/>
    <property type="match status" value="1"/>
</dbReference>